<accession>A0A4D7CA20</accession>
<evidence type="ECO:0000313" key="2">
    <source>
        <dbReference type="EMBL" id="QCI79997.1"/>
    </source>
</evidence>
<organism evidence="2 3">
    <name type="scientific">Hankyongella ginsenosidimutans</name>
    <dbReference type="NCBI Taxonomy" id="1763828"/>
    <lineage>
        <taxon>Bacteria</taxon>
        <taxon>Pseudomonadati</taxon>
        <taxon>Pseudomonadota</taxon>
        <taxon>Alphaproteobacteria</taxon>
        <taxon>Sphingomonadales</taxon>
        <taxon>Sphingomonadaceae</taxon>
        <taxon>Hankyongella</taxon>
    </lineage>
</organism>
<dbReference type="SUPFAM" id="SSF56235">
    <property type="entry name" value="N-terminal nucleophile aminohydrolases (Ntn hydrolases)"/>
    <property type="match status" value="1"/>
</dbReference>
<reference evidence="3" key="1">
    <citation type="submission" date="2019-04" db="EMBL/GenBank/DDBJ databases">
        <title>Complete genome sequence of Sphingomonas sp. W1-2-3.</title>
        <authorList>
            <person name="Im W.T."/>
        </authorList>
    </citation>
    <scope>NUCLEOTIDE SEQUENCE [LARGE SCALE GENOMIC DNA]</scope>
    <source>
        <strain evidence="3">W1-2-3</strain>
    </source>
</reference>
<gene>
    <name evidence="2" type="ORF">E6W36_12190</name>
</gene>
<dbReference type="KEGG" id="hgn:E6W36_12190"/>
<feature type="region of interest" description="Disordered" evidence="1">
    <location>
        <begin position="143"/>
        <end position="177"/>
    </location>
</feature>
<feature type="compositionally biased region" description="Low complexity" evidence="1">
    <location>
        <begin position="50"/>
        <end position="96"/>
    </location>
</feature>
<sequence length="223" mass="23965">MPPCPGLGAARTGRELAGPGGPCLRRLPARQHVPQQNHRADLQRLPRRAGGQIQPLRGQQPGRRAGAPPADRAPGRAGAAGLRRLARRAGGSAAQGGRRRGESSRRRRDPLHLGAVNKPQVNHPLSAILPPIGWLTDPKPVAVPGSGGTPRVDSPQHGASERFSVSPGHEADGLFQMPGGQSGYPWSPYYLAGHKDWLMGNPRPFLPGTPKWQLEFRPRVRTH</sequence>
<dbReference type="Pfam" id="PF01804">
    <property type="entry name" value="Penicil_amidase"/>
    <property type="match status" value="1"/>
</dbReference>
<evidence type="ECO:0000256" key="1">
    <source>
        <dbReference type="SAM" id="MobiDB-lite"/>
    </source>
</evidence>
<dbReference type="GO" id="GO:0017000">
    <property type="term" value="P:antibiotic biosynthetic process"/>
    <property type="evidence" value="ECO:0007669"/>
    <property type="project" value="InterPro"/>
</dbReference>
<proteinExistence type="predicted"/>
<dbReference type="EMBL" id="CP039704">
    <property type="protein sequence ID" value="QCI79997.1"/>
    <property type="molecule type" value="Genomic_DNA"/>
</dbReference>
<dbReference type="AlphaFoldDB" id="A0A4D7CA20"/>
<name>A0A4D7CA20_9SPHN</name>
<feature type="region of interest" description="Disordered" evidence="1">
    <location>
        <begin position="1"/>
        <end position="119"/>
    </location>
</feature>
<dbReference type="GO" id="GO:0016787">
    <property type="term" value="F:hydrolase activity"/>
    <property type="evidence" value="ECO:0007669"/>
    <property type="project" value="InterPro"/>
</dbReference>
<dbReference type="Proteomes" id="UP000298714">
    <property type="component" value="Chromosome"/>
</dbReference>
<dbReference type="Gene3D" id="3.60.20.10">
    <property type="entry name" value="Glutamine Phosphoribosylpyrophosphate, subunit 1, domain 1"/>
    <property type="match status" value="1"/>
</dbReference>
<protein>
    <submittedName>
        <fullName evidence="2">Penicillin acylase family protein</fullName>
    </submittedName>
</protein>
<dbReference type="InterPro" id="IPR029055">
    <property type="entry name" value="Ntn_hydrolases_N"/>
</dbReference>
<evidence type="ECO:0000313" key="3">
    <source>
        <dbReference type="Proteomes" id="UP000298714"/>
    </source>
</evidence>
<dbReference type="InterPro" id="IPR002692">
    <property type="entry name" value="S45"/>
</dbReference>
<keyword evidence="3" id="KW-1185">Reference proteome</keyword>